<gene>
    <name evidence="2" type="ORF">HYE67_003069</name>
</gene>
<dbReference type="EMBL" id="CP064748">
    <property type="protein sequence ID" value="QPC60838.1"/>
    <property type="molecule type" value="Genomic_DNA"/>
</dbReference>
<protein>
    <recommendedName>
        <fullName evidence="4">Aminoglycoside phosphotransferase domain-containing protein</fullName>
    </recommendedName>
</protein>
<name>A0A7S8D2N0_FUSCU</name>
<organism evidence="2 3">
    <name type="scientific">Fusarium culmorum</name>
    <dbReference type="NCBI Taxonomy" id="5516"/>
    <lineage>
        <taxon>Eukaryota</taxon>
        <taxon>Fungi</taxon>
        <taxon>Dikarya</taxon>
        <taxon>Ascomycota</taxon>
        <taxon>Pezizomycotina</taxon>
        <taxon>Sordariomycetes</taxon>
        <taxon>Hypocreomycetidae</taxon>
        <taxon>Hypocreales</taxon>
        <taxon>Nectriaceae</taxon>
        <taxon>Fusarium</taxon>
    </lineage>
</organism>
<keyword evidence="1" id="KW-0472">Membrane</keyword>
<keyword evidence="1" id="KW-0812">Transmembrane</keyword>
<evidence type="ECO:0008006" key="4">
    <source>
        <dbReference type="Google" id="ProtNLM"/>
    </source>
</evidence>
<keyword evidence="1" id="KW-1133">Transmembrane helix</keyword>
<evidence type="ECO:0000313" key="3">
    <source>
        <dbReference type="Proteomes" id="UP000663297"/>
    </source>
</evidence>
<dbReference type="AlphaFoldDB" id="A0A7S8D2N0"/>
<dbReference type="Proteomes" id="UP000663297">
    <property type="component" value="Chromosome 2"/>
</dbReference>
<accession>A0A7S8D2N0</accession>
<sequence>MSDALAIPGQDPEETPVLNPNIEEDTLRKLYHKIAVILSQLSRPTSTRIGSLIEGSNGQLSVAGRPITQNMNSMIQLANIPKAVLPEPHQTYESADGWYTASAEMHMAQLLFQHNDLVRSENDCRNKYVARFLFHYLAKQGQLSSFGFSDDDWSAQSRVSKFTCAMPKESDGFRLWCDDLRPVNLLVNQEDDIIAAIDWEFTYVAPMQFSLDPPWWLLLEALEMWSQGIDDWADLYNERLTTWLLAMEDTENDETRTSPFKLSDYIRESWSSVLDGKEANDQSLMLRYGTMLAFCAKASLGTAAAVAFQQRAWLVIRHKMARIDTVDSIFTANTDIFSLLTWSSIKKAKIGTLIAIYCWITPLVVVLTSETLSVVVGSRVVNGTCPNVRTLNFSNEKSFYWRNRTQIDGLYLIPVSEWNSTYPGDIDTLAEPSKFDYWSRPSQQWQDMIASRVALSNEPLVRKGTGEEICSSSWNCSYVLNFVAPGYKCEKLASGIDSKVQSLGQSTPPFNTSVLAPSGDMVYHAVNDLGEYGDSQIPSDDSGFPKQSPPFPKNLGAFRTEPIMWIGYCTVEDYSKSQPNSEDVEGWHTAYTPVIFGCEHYEVNYTIQFDYVGGVQSHKVLHRDYLRKPSDVGEYRLTGAYHSLGYALRRIFNGTTTMPRYDVQSKLLLTPLIDRLNYLPVKNLPEAIVQMYENMIISLLAEPSINVVSWASNGEPSGAAKGGPSTNYPCQKQRYTNVFEYNKVQLLAVYAASIALATAAVLLGLQAYREEGRMRDMKPPSIIAASRASELHESGVKGEARIGYGLVEENGRNVRSFGVEGNVTQQQSQRVY</sequence>
<reference evidence="2" key="1">
    <citation type="submission" date="2020-11" db="EMBL/GenBank/DDBJ databases">
        <title>The chromosome-scale genome resource for two endophytic Fusarium species: F. culmorum and F. pseudograminearum.</title>
        <authorList>
            <person name="Yuan Z."/>
        </authorList>
    </citation>
    <scope>NUCLEOTIDE SEQUENCE</scope>
    <source>
        <strain evidence="2">Class2-1B</strain>
    </source>
</reference>
<dbReference type="PANTHER" id="PTHR35041">
    <property type="entry name" value="MEDIATOR OF RNA POLYMERASE II TRANSCRIPTION SUBUNIT 1"/>
    <property type="match status" value="1"/>
</dbReference>
<dbReference type="PANTHER" id="PTHR35041:SF3">
    <property type="entry name" value="FORMYLMETHIONINE DEFORMYLASE-LIKE PROTEIN"/>
    <property type="match status" value="1"/>
</dbReference>
<evidence type="ECO:0000313" key="2">
    <source>
        <dbReference type="EMBL" id="QPC60838.1"/>
    </source>
</evidence>
<feature type="transmembrane region" description="Helical" evidence="1">
    <location>
        <begin position="747"/>
        <end position="768"/>
    </location>
</feature>
<proteinExistence type="predicted"/>
<evidence type="ECO:0000256" key="1">
    <source>
        <dbReference type="SAM" id="Phobius"/>
    </source>
</evidence>